<evidence type="ECO:0000313" key="2">
    <source>
        <dbReference type="EMBL" id="CAG7825449.1"/>
    </source>
</evidence>
<feature type="non-terminal residue" evidence="2">
    <location>
        <position position="76"/>
    </location>
</feature>
<sequence length="76" mass="8852">MFGKKCRNSADPLLLCSRSLTLIKMLSLFESALFLKKHPHMYLECVPMPKETGELTPIYFEKAIQECETEWSQNKK</sequence>
<dbReference type="GO" id="GO:0071014">
    <property type="term" value="C:post-mRNA release spliceosomal complex"/>
    <property type="evidence" value="ECO:0007669"/>
    <property type="project" value="TreeGrafter"/>
</dbReference>
<evidence type="ECO:0000256" key="1">
    <source>
        <dbReference type="ARBA" id="ARBA00006795"/>
    </source>
</evidence>
<dbReference type="EMBL" id="CAJVCH010536317">
    <property type="protein sequence ID" value="CAG7825449.1"/>
    <property type="molecule type" value="Genomic_DNA"/>
</dbReference>
<keyword evidence="3" id="KW-1185">Reference proteome</keyword>
<reference evidence="2" key="1">
    <citation type="submission" date="2021-06" db="EMBL/GenBank/DDBJ databases">
        <authorList>
            <person name="Hodson N. C."/>
            <person name="Mongue J. A."/>
            <person name="Jaron S. K."/>
        </authorList>
    </citation>
    <scope>NUCLEOTIDE SEQUENCE</scope>
</reference>
<dbReference type="GO" id="GO:0000398">
    <property type="term" value="P:mRNA splicing, via spliceosome"/>
    <property type="evidence" value="ECO:0007669"/>
    <property type="project" value="TreeGrafter"/>
</dbReference>
<dbReference type="OrthoDB" id="2113965at2759"/>
<name>A0A8J2PJV7_9HEXA</name>
<proteinExistence type="inferred from homology"/>
<accession>A0A8J2PJV7</accession>
<organism evidence="2 3">
    <name type="scientific">Allacma fusca</name>
    <dbReference type="NCBI Taxonomy" id="39272"/>
    <lineage>
        <taxon>Eukaryota</taxon>
        <taxon>Metazoa</taxon>
        <taxon>Ecdysozoa</taxon>
        <taxon>Arthropoda</taxon>
        <taxon>Hexapoda</taxon>
        <taxon>Collembola</taxon>
        <taxon>Symphypleona</taxon>
        <taxon>Sminthuridae</taxon>
        <taxon>Allacma</taxon>
    </lineage>
</organism>
<comment type="similarity">
    <text evidence="1">Belongs to the CWF19 family.</text>
</comment>
<dbReference type="Proteomes" id="UP000708208">
    <property type="component" value="Unassembled WGS sequence"/>
</dbReference>
<gene>
    <name evidence="2" type="ORF">AFUS01_LOCUS35557</name>
</gene>
<evidence type="ECO:0000313" key="3">
    <source>
        <dbReference type="Proteomes" id="UP000708208"/>
    </source>
</evidence>
<dbReference type="AlphaFoldDB" id="A0A8J2PJV7"/>
<comment type="caution">
    <text evidence="2">The sequence shown here is derived from an EMBL/GenBank/DDBJ whole genome shotgun (WGS) entry which is preliminary data.</text>
</comment>
<protein>
    <submittedName>
        <fullName evidence="2">Uncharacterized protein</fullName>
    </submittedName>
</protein>
<dbReference type="InterPro" id="IPR040194">
    <property type="entry name" value="Cwf19-like"/>
</dbReference>
<dbReference type="PANTHER" id="PTHR12072:SF5">
    <property type="entry name" value="CWF19-LIKE PROTEIN 2"/>
    <property type="match status" value="1"/>
</dbReference>
<dbReference type="PANTHER" id="PTHR12072">
    <property type="entry name" value="CWF19, CELL CYCLE CONTROL PROTEIN"/>
    <property type="match status" value="1"/>
</dbReference>